<keyword evidence="3" id="KW-1185">Reference proteome</keyword>
<feature type="compositionally biased region" description="Polar residues" evidence="1">
    <location>
        <begin position="43"/>
        <end position="73"/>
    </location>
</feature>
<protein>
    <submittedName>
        <fullName evidence="2">Uncharacterized protein</fullName>
    </submittedName>
</protein>
<dbReference type="AlphaFoldDB" id="A0A5B0PM77"/>
<evidence type="ECO:0000256" key="1">
    <source>
        <dbReference type="SAM" id="MobiDB-lite"/>
    </source>
</evidence>
<feature type="region of interest" description="Disordered" evidence="1">
    <location>
        <begin position="1"/>
        <end position="73"/>
    </location>
</feature>
<gene>
    <name evidence="2" type="ORF">PGT21_034572</name>
</gene>
<proteinExistence type="predicted"/>
<comment type="caution">
    <text evidence="2">The sequence shown here is derived from an EMBL/GenBank/DDBJ whole genome shotgun (WGS) entry which is preliminary data.</text>
</comment>
<organism evidence="2 3">
    <name type="scientific">Puccinia graminis f. sp. tritici</name>
    <dbReference type="NCBI Taxonomy" id="56615"/>
    <lineage>
        <taxon>Eukaryota</taxon>
        <taxon>Fungi</taxon>
        <taxon>Dikarya</taxon>
        <taxon>Basidiomycota</taxon>
        <taxon>Pucciniomycotina</taxon>
        <taxon>Pucciniomycetes</taxon>
        <taxon>Pucciniales</taxon>
        <taxon>Pucciniaceae</taxon>
        <taxon>Puccinia</taxon>
    </lineage>
</organism>
<name>A0A5B0PM77_PUCGR</name>
<sequence length="157" mass="17659">MEESSPASGGTLRPFSMEDSSTEGGPLDSFPDTPRVHEDDSKTTGWNAWQTSHTQQAENASRTFTPESLSPPNQLRNVLRTNLVLKTTREPKWFLRTTQEPLGAPVVYFCSLILQIGRFSDHVCAWKTTQRRLAERLGAEALSPPNRLRNVLSRESF</sequence>
<reference evidence="2 3" key="1">
    <citation type="submission" date="2019-05" db="EMBL/GenBank/DDBJ databases">
        <title>Emergence of the Ug99 lineage of the wheat stem rust pathogen through somatic hybridization.</title>
        <authorList>
            <person name="Li F."/>
            <person name="Upadhyaya N.M."/>
            <person name="Sperschneider J."/>
            <person name="Matny O."/>
            <person name="Nguyen-Phuc H."/>
            <person name="Mago R."/>
            <person name="Raley C."/>
            <person name="Miller M.E."/>
            <person name="Silverstein K.A.T."/>
            <person name="Henningsen E."/>
            <person name="Hirsch C.D."/>
            <person name="Visser B."/>
            <person name="Pretorius Z.A."/>
            <person name="Steffenson B.J."/>
            <person name="Schwessinger B."/>
            <person name="Dodds P.N."/>
            <person name="Figueroa M."/>
        </authorList>
    </citation>
    <scope>NUCLEOTIDE SEQUENCE [LARGE SCALE GENOMIC DNA]</scope>
    <source>
        <strain evidence="2">21-0</strain>
    </source>
</reference>
<evidence type="ECO:0000313" key="3">
    <source>
        <dbReference type="Proteomes" id="UP000324748"/>
    </source>
</evidence>
<accession>A0A5B0PM77</accession>
<dbReference type="EMBL" id="VSWC01000053">
    <property type="protein sequence ID" value="KAA1101983.1"/>
    <property type="molecule type" value="Genomic_DNA"/>
</dbReference>
<dbReference type="Proteomes" id="UP000324748">
    <property type="component" value="Unassembled WGS sequence"/>
</dbReference>
<evidence type="ECO:0000313" key="2">
    <source>
        <dbReference type="EMBL" id="KAA1101983.1"/>
    </source>
</evidence>